<evidence type="ECO:0008006" key="4">
    <source>
        <dbReference type="Google" id="ProtNLM"/>
    </source>
</evidence>
<name>A0A9P8QBN3_WICPI</name>
<dbReference type="InterPro" id="IPR011990">
    <property type="entry name" value="TPR-like_helical_dom_sf"/>
</dbReference>
<gene>
    <name evidence="2" type="ORF">WICPIJ_001030</name>
</gene>
<comment type="caution">
    <text evidence="2">The sequence shown here is derived from an EMBL/GenBank/DDBJ whole genome shotgun (WGS) entry which is preliminary data.</text>
</comment>
<dbReference type="OrthoDB" id="1914839at2759"/>
<proteinExistence type="predicted"/>
<keyword evidence="3" id="KW-1185">Reference proteome</keyword>
<dbReference type="InterPro" id="IPR019734">
    <property type="entry name" value="TPR_rpt"/>
</dbReference>
<evidence type="ECO:0000256" key="1">
    <source>
        <dbReference type="PROSITE-ProRule" id="PRU00339"/>
    </source>
</evidence>
<dbReference type="Proteomes" id="UP000774326">
    <property type="component" value="Unassembled WGS sequence"/>
</dbReference>
<evidence type="ECO:0000313" key="3">
    <source>
        <dbReference type="Proteomes" id="UP000774326"/>
    </source>
</evidence>
<dbReference type="Gene3D" id="1.25.40.10">
    <property type="entry name" value="Tetratricopeptide repeat domain"/>
    <property type="match status" value="1"/>
</dbReference>
<dbReference type="Pfam" id="PF13181">
    <property type="entry name" value="TPR_8"/>
    <property type="match status" value="2"/>
</dbReference>
<dbReference type="SMART" id="SM00028">
    <property type="entry name" value="TPR"/>
    <property type="match status" value="2"/>
</dbReference>
<feature type="repeat" description="TPR" evidence="1">
    <location>
        <begin position="161"/>
        <end position="194"/>
    </location>
</feature>
<dbReference type="AlphaFoldDB" id="A0A9P8QBN3"/>
<dbReference type="EMBL" id="JAEUBG010000560">
    <property type="protein sequence ID" value="KAH3687968.1"/>
    <property type="molecule type" value="Genomic_DNA"/>
</dbReference>
<keyword evidence="1" id="KW-0802">TPR repeat</keyword>
<feature type="repeat" description="TPR" evidence="1">
    <location>
        <begin position="37"/>
        <end position="70"/>
    </location>
</feature>
<sequence length="370" mass="42000">MSEIATIITQTRVKLLEKGPTEALKFLKQHKSHANTTEYLQTIGELYLEEGKPDKAYKNLIKAMEMDPQGEKGYGKFFYLGQIIGGENGVKLINQGLELIYVKLQALATAETIDDQLVKDFNFGIFTQVEIWMTDLCMAPEAEEKCVELISKALEIDGTNGEAWALFGSIKVSQSKPEEAVECFNKAWELFQEKKTRIANTVDEADDFNAQVIELIQPVVNLLKLGVELMQFETCFDIAAFVKELDEEIVEALYLSGFVIYLHFKKPQYEATLAGTGTEFNFEDFTNFKLDLNKIEKNDENILYLKTLNDDFSKVLKIQENGNEEVDPDVLGHIAALINEIKESDSGDLFNGLDNMEVTEENWEDEIEYD</sequence>
<protein>
    <recommendedName>
        <fullName evidence="4">Assembly chaperone of RPL4</fullName>
    </recommendedName>
</protein>
<reference evidence="2" key="2">
    <citation type="submission" date="2021-01" db="EMBL/GenBank/DDBJ databases">
        <authorList>
            <person name="Schikora-Tamarit M.A."/>
        </authorList>
    </citation>
    <scope>NUCLEOTIDE SEQUENCE</scope>
    <source>
        <strain evidence="2">CBS2887</strain>
    </source>
</reference>
<dbReference type="PROSITE" id="PS50005">
    <property type="entry name" value="TPR"/>
    <property type="match status" value="2"/>
</dbReference>
<reference evidence="2" key="1">
    <citation type="journal article" date="2021" name="Open Biol.">
        <title>Shared evolutionary footprints suggest mitochondrial oxidative damage underlies multiple complex I losses in fungi.</title>
        <authorList>
            <person name="Schikora-Tamarit M.A."/>
            <person name="Marcet-Houben M."/>
            <person name="Nosek J."/>
            <person name="Gabaldon T."/>
        </authorList>
    </citation>
    <scope>NUCLEOTIDE SEQUENCE</scope>
    <source>
        <strain evidence="2">CBS2887</strain>
    </source>
</reference>
<dbReference type="CDD" id="cd24142">
    <property type="entry name" value="ACL4-like"/>
    <property type="match status" value="1"/>
</dbReference>
<evidence type="ECO:0000313" key="2">
    <source>
        <dbReference type="EMBL" id="KAH3687968.1"/>
    </source>
</evidence>
<accession>A0A9P8QBN3</accession>
<dbReference type="SUPFAM" id="SSF48452">
    <property type="entry name" value="TPR-like"/>
    <property type="match status" value="1"/>
</dbReference>
<organism evidence="2 3">
    <name type="scientific">Wickerhamomyces pijperi</name>
    <name type="common">Yeast</name>
    <name type="synonym">Pichia pijperi</name>
    <dbReference type="NCBI Taxonomy" id="599730"/>
    <lineage>
        <taxon>Eukaryota</taxon>
        <taxon>Fungi</taxon>
        <taxon>Dikarya</taxon>
        <taxon>Ascomycota</taxon>
        <taxon>Saccharomycotina</taxon>
        <taxon>Saccharomycetes</taxon>
        <taxon>Phaffomycetales</taxon>
        <taxon>Wickerhamomycetaceae</taxon>
        <taxon>Wickerhamomyces</taxon>
    </lineage>
</organism>